<dbReference type="EMBL" id="CAIIXF020000003">
    <property type="protein sequence ID" value="CAH1779355.1"/>
    <property type="molecule type" value="Genomic_DNA"/>
</dbReference>
<organism evidence="1 2">
    <name type="scientific">Owenia fusiformis</name>
    <name type="common">Polychaete worm</name>
    <dbReference type="NCBI Taxonomy" id="6347"/>
    <lineage>
        <taxon>Eukaryota</taxon>
        <taxon>Metazoa</taxon>
        <taxon>Spiralia</taxon>
        <taxon>Lophotrochozoa</taxon>
        <taxon>Annelida</taxon>
        <taxon>Polychaeta</taxon>
        <taxon>Sedentaria</taxon>
        <taxon>Canalipalpata</taxon>
        <taxon>Sabellida</taxon>
        <taxon>Oweniida</taxon>
        <taxon>Oweniidae</taxon>
        <taxon>Owenia</taxon>
    </lineage>
</organism>
<accession>A0A8S4NE64</accession>
<evidence type="ECO:0000313" key="2">
    <source>
        <dbReference type="Proteomes" id="UP000749559"/>
    </source>
</evidence>
<protein>
    <submittedName>
        <fullName evidence="1">Uncharacterized protein</fullName>
    </submittedName>
</protein>
<reference evidence="1" key="1">
    <citation type="submission" date="2022-03" db="EMBL/GenBank/DDBJ databases">
        <authorList>
            <person name="Martin C."/>
        </authorList>
    </citation>
    <scope>NUCLEOTIDE SEQUENCE</scope>
</reference>
<dbReference type="AlphaFoldDB" id="A0A8S4NE64"/>
<proteinExistence type="predicted"/>
<comment type="caution">
    <text evidence="1">The sequence shown here is derived from an EMBL/GenBank/DDBJ whole genome shotgun (WGS) entry which is preliminary data.</text>
</comment>
<keyword evidence="2" id="KW-1185">Reference proteome</keyword>
<sequence>MFFSEYQSDHGVKGYPEEGIVYQMQPSGCHIIPQDKPNIQSFPRQNPNHYFLVNNTRQTNQYYSRKRQILGQPGANLILGQPGANLFWENQGQTYFGTT</sequence>
<gene>
    <name evidence="1" type="ORF">OFUS_LOCUS6171</name>
</gene>
<evidence type="ECO:0000313" key="1">
    <source>
        <dbReference type="EMBL" id="CAH1779355.1"/>
    </source>
</evidence>
<name>A0A8S4NE64_OWEFU</name>
<dbReference type="Proteomes" id="UP000749559">
    <property type="component" value="Unassembled WGS sequence"/>
</dbReference>
<dbReference type="OrthoDB" id="6077919at2759"/>